<dbReference type="InterPro" id="IPR051923">
    <property type="entry name" value="Glycosyl_Hydrolase_39"/>
</dbReference>
<evidence type="ECO:0000313" key="3">
    <source>
        <dbReference type="Proteomes" id="UP000254134"/>
    </source>
</evidence>
<evidence type="ECO:0000313" key="2">
    <source>
        <dbReference type="EMBL" id="RDI74279.1"/>
    </source>
</evidence>
<keyword evidence="1" id="KW-0732">Signal</keyword>
<dbReference type="AlphaFoldDB" id="A0A7M2YXH1"/>
<accession>A0A7M2YXH1</accession>
<keyword evidence="2" id="KW-0378">Hydrolase</keyword>
<name>A0A7M2YXH1_9ACTN</name>
<proteinExistence type="predicted"/>
<dbReference type="PANTHER" id="PTHR12631:SF10">
    <property type="entry name" value="BETA-XYLOSIDASE-LIKE PROTEIN-RELATED"/>
    <property type="match status" value="1"/>
</dbReference>
<organism evidence="2 3">
    <name type="scientific">Gaiella occulta</name>
    <dbReference type="NCBI Taxonomy" id="1002870"/>
    <lineage>
        <taxon>Bacteria</taxon>
        <taxon>Bacillati</taxon>
        <taxon>Actinomycetota</taxon>
        <taxon>Thermoleophilia</taxon>
        <taxon>Gaiellales</taxon>
        <taxon>Gaiellaceae</taxon>
        <taxon>Gaiella</taxon>
    </lineage>
</organism>
<dbReference type="Gene3D" id="3.20.20.80">
    <property type="entry name" value="Glycosidases"/>
    <property type="match status" value="1"/>
</dbReference>
<protein>
    <submittedName>
        <fullName evidence="2">Glycosyl hydrolase catalytic core</fullName>
    </submittedName>
</protein>
<dbReference type="PANTHER" id="PTHR12631">
    <property type="entry name" value="ALPHA-L-IDURONIDASE"/>
    <property type="match status" value="1"/>
</dbReference>
<feature type="chain" id="PRO_5029527678" evidence="1">
    <location>
        <begin position="19"/>
        <end position="379"/>
    </location>
</feature>
<feature type="signal peptide" evidence="1">
    <location>
        <begin position="1"/>
        <end position="18"/>
    </location>
</feature>
<sequence>MATLTVAGSMLLASTAQASKFIQPGILDDAQILYGNPDKVFPILQQMNTKLVRVNLWWGGPALTVASRRPANPTNPNDPAYDWATYDRTVTYAAKFGMKVVLSILGTPRWANGARGWNVAPTNASDLRSFAVAAARRYSGLHAGPDGTPLPRVPYWLVWNEPNNPVFLRPQYAKVRGSWQIVSGRAYAQMCNAVVQGVHSVSRDLKVGCGVTGPRGNNNPNSPRPSVSPLPFLRAMHAGGARGYDAYAHHPYYGSVKETPATPPPPPPRGQPATAVTLGNFQLLTRELARLRIRARIWVTEYGYQTNPPDRVLGVSWADQATYMKQAYAKLKANPRVDMFIWFLLRDETRLNGWQSGLYTASGARKDAREAFEGLAKKK</sequence>
<comment type="caution">
    <text evidence="2">The sequence shown here is derived from an EMBL/GenBank/DDBJ whole genome shotgun (WGS) entry which is preliminary data.</text>
</comment>
<reference evidence="2 3" key="1">
    <citation type="submission" date="2018-07" db="EMBL/GenBank/DDBJ databases">
        <title>High-quality-draft genome sequence of Gaiella occulta.</title>
        <authorList>
            <person name="Severino R."/>
            <person name="Froufe H.J.C."/>
            <person name="Rainey F.A."/>
            <person name="Barroso C."/>
            <person name="Albuquerque L."/>
            <person name="Lobo-Da-Cunha A."/>
            <person name="Da Costa M.S."/>
            <person name="Egas C."/>
        </authorList>
    </citation>
    <scope>NUCLEOTIDE SEQUENCE [LARGE SCALE GENOMIC DNA]</scope>
    <source>
        <strain evidence="2 3">F2-233</strain>
    </source>
</reference>
<dbReference type="Proteomes" id="UP000254134">
    <property type="component" value="Unassembled WGS sequence"/>
</dbReference>
<reference evidence="3" key="2">
    <citation type="journal article" date="2019" name="MicrobiologyOpen">
        <title>High-quality draft genome sequence of Gaiella occulta isolated from a 150 meter deep mineral water borehole and comparison with the genome sequences of other deep-branching lineages of the phylum Actinobacteria.</title>
        <authorList>
            <person name="Severino R."/>
            <person name="Froufe H.J.C."/>
            <person name="Barroso C."/>
            <person name="Albuquerque L."/>
            <person name="Lobo-da-Cunha A."/>
            <person name="da Costa M.S."/>
            <person name="Egas C."/>
        </authorList>
    </citation>
    <scope>NUCLEOTIDE SEQUENCE [LARGE SCALE GENOMIC DNA]</scope>
    <source>
        <strain evidence="3">F2-233</strain>
    </source>
</reference>
<evidence type="ECO:0000256" key="1">
    <source>
        <dbReference type="SAM" id="SignalP"/>
    </source>
</evidence>
<gene>
    <name evidence="2" type="ORF">Gocc_1855</name>
</gene>
<dbReference type="InterPro" id="IPR017853">
    <property type="entry name" value="GH"/>
</dbReference>
<dbReference type="GO" id="GO:0004553">
    <property type="term" value="F:hydrolase activity, hydrolyzing O-glycosyl compounds"/>
    <property type="evidence" value="ECO:0007669"/>
    <property type="project" value="TreeGrafter"/>
</dbReference>
<dbReference type="EMBL" id="QQZY01000004">
    <property type="protein sequence ID" value="RDI74279.1"/>
    <property type="molecule type" value="Genomic_DNA"/>
</dbReference>
<dbReference type="SUPFAM" id="SSF51445">
    <property type="entry name" value="(Trans)glycosidases"/>
    <property type="match status" value="1"/>
</dbReference>
<keyword evidence="3" id="KW-1185">Reference proteome</keyword>